<reference evidence="3 4" key="1">
    <citation type="submission" date="2016-04" db="EMBL/GenBank/DDBJ databases">
        <authorList>
            <person name="Evans L.H."/>
            <person name="Alamgir A."/>
            <person name="Owens N."/>
            <person name="Weber N.D."/>
            <person name="Virtaneva K."/>
            <person name="Barbian K."/>
            <person name="Babar A."/>
            <person name="Rosenke K."/>
        </authorList>
    </citation>
    <scope>NUCLEOTIDE SEQUENCE [LARGE SCALE GENOMIC DNA]</scope>
    <source>
        <strain evidence="3">NIES-2108</strain>
    </source>
</reference>
<feature type="transmembrane region" description="Helical" evidence="2">
    <location>
        <begin position="147"/>
        <end position="168"/>
    </location>
</feature>
<feature type="transmembrane region" description="Helical" evidence="2">
    <location>
        <begin position="38"/>
        <end position="57"/>
    </location>
</feature>
<dbReference type="AlphaFoldDB" id="A0A367RFG2"/>
<accession>A0A367RFG2</accession>
<feature type="transmembrane region" description="Helical" evidence="2">
    <location>
        <begin position="63"/>
        <end position="80"/>
    </location>
</feature>
<protein>
    <recommendedName>
        <fullName evidence="5">DUF4231 domain-containing protein</fullName>
    </recommendedName>
</protein>
<keyword evidence="2" id="KW-1133">Transmembrane helix</keyword>
<comment type="caution">
    <text evidence="3">The sequence shown here is derived from an EMBL/GenBank/DDBJ whole genome shotgun (WGS) entry which is preliminary data.</text>
</comment>
<evidence type="ECO:0000313" key="4">
    <source>
        <dbReference type="Proteomes" id="UP000252085"/>
    </source>
</evidence>
<dbReference type="Proteomes" id="UP000252085">
    <property type="component" value="Unassembled WGS sequence"/>
</dbReference>
<gene>
    <name evidence="3" type="ORF">A6769_19550</name>
</gene>
<evidence type="ECO:0008006" key="5">
    <source>
        <dbReference type="Google" id="ProtNLM"/>
    </source>
</evidence>
<keyword evidence="2" id="KW-0812">Transmembrane</keyword>
<evidence type="ECO:0000256" key="1">
    <source>
        <dbReference type="SAM" id="MobiDB-lite"/>
    </source>
</evidence>
<organism evidence="3 4">
    <name type="scientific">Nostoc punctiforme NIES-2108</name>
    <dbReference type="NCBI Taxonomy" id="1356359"/>
    <lineage>
        <taxon>Bacteria</taxon>
        <taxon>Bacillati</taxon>
        <taxon>Cyanobacteriota</taxon>
        <taxon>Cyanophyceae</taxon>
        <taxon>Nostocales</taxon>
        <taxon>Nostocaceae</taxon>
        <taxon>Nostoc</taxon>
    </lineage>
</organism>
<dbReference type="Pfam" id="PF14015">
    <property type="entry name" value="DUF4231"/>
    <property type="match status" value="1"/>
</dbReference>
<dbReference type="NCBIfam" id="NF033634">
    <property type="entry name" value="SLATT_1"/>
    <property type="match status" value="1"/>
</dbReference>
<dbReference type="InterPro" id="IPR025325">
    <property type="entry name" value="DUF4231"/>
</dbReference>
<sequence>MTTSELTNLEQRNQSKISDSIENLSSPSDEKKLFNLKVIEYLLLAAFISAGLFIIFLSDDKTVVISGAVSLTFLFFLLLINRQVFQTYKQAAYKSELTKKAELYSYLLTNSNSWNKDTLTLTRGKALQYSQDLIDDYKRIRGVSRNLYYSLQIATVILSGVTPILVLVDKLEAGQAWLKWLPVLCPAIASIIASIVTSFPFQKNSLAANTAVELLEAEQEKFILGVTPPYRCYDVSDETQQQQKASQALEYFIVQVNNIHLNQLQQTSDTQSEKTESTSSNESNKAEAEVTKQNKQ</sequence>
<feature type="transmembrane region" description="Helical" evidence="2">
    <location>
        <begin position="180"/>
        <end position="201"/>
    </location>
</feature>
<proteinExistence type="predicted"/>
<keyword evidence="2" id="KW-0472">Membrane</keyword>
<dbReference type="EMBL" id="LXQE01000152">
    <property type="protein sequence ID" value="RCJ35276.1"/>
    <property type="molecule type" value="Genomic_DNA"/>
</dbReference>
<name>A0A367RFG2_NOSPU</name>
<evidence type="ECO:0000313" key="3">
    <source>
        <dbReference type="EMBL" id="RCJ35276.1"/>
    </source>
</evidence>
<evidence type="ECO:0000256" key="2">
    <source>
        <dbReference type="SAM" id="Phobius"/>
    </source>
</evidence>
<feature type="region of interest" description="Disordered" evidence="1">
    <location>
        <begin position="265"/>
        <end position="296"/>
    </location>
</feature>
<feature type="compositionally biased region" description="Basic and acidic residues" evidence="1">
    <location>
        <begin position="284"/>
        <end position="296"/>
    </location>
</feature>